<evidence type="ECO:0000313" key="2">
    <source>
        <dbReference type="EMBL" id="KAK4214301.1"/>
    </source>
</evidence>
<comment type="caution">
    <text evidence="2">The sequence shown here is derived from an EMBL/GenBank/DDBJ whole genome shotgun (WGS) entry which is preliminary data.</text>
</comment>
<keyword evidence="3" id="KW-1185">Reference proteome</keyword>
<dbReference type="AlphaFoldDB" id="A0AAN6Y8U6"/>
<gene>
    <name evidence="2" type="ORF">QBC37DRAFT_314750</name>
</gene>
<dbReference type="Proteomes" id="UP001301769">
    <property type="component" value="Unassembled WGS sequence"/>
</dbReference>
<feature type="transmembrane region" description="Helical" evidence="1">
    <location>
        <begin position="259"/>
        <end position="287"/>
    </location>
</feature>
<reference evidence="2" key="1">
    <citation type="journal article" date="2023" name="Mol. Phylogenet. Evol.">
        <title>Genome-scale phylogeny and comparative genomics of the fungal order Sordariales.</title>
        <authorList>
            <person name="Hensen N."/>
            <person name="Bonometti L."/>
            <person name="Westerberg I."/>
            <person name="Brannstrom I.O."/>
            <person name="Guillou S."/>
            <person name="Cros-Aarteil S."/>
            <person name="Calhoun S."/>
            <person name="Haridas S."/>
            <person name="Kuo A."/>
            <person name="Mondo S."/>
            <person name="Pangilinan J."/>
            <person name="Riley R."/>
            <person name="LaButti K."/>
            <person name="Andreopoulos B."/>
            <person name="Lipzen A."/>
            <person name="Chen C."/>
            <person name="Yan M."/>
            <person name="Daum C."/>
            <person name="Ng V."/>
            <person name="Clum A."/>
            <person name="Steindorff A."/>
            <person name="Ohm R.A."/>
            <person name="Martin F."/>
            <person name="Silar P."/>
            <person name="Natvig D.O."/>
            <person name="Lalanne C."/>
            <person name="Gautier V."/>
            <person name="Ament-Velasquez S.L."/>
            <person name="Kruys A."/>
            <person name="Hutchinson M.I."/>
            <person name="Powell A.J."/>
            <person name="Barry K."/>
            <person name="Miller A.N."/>
            <person name="Grigoriev I.V."/>
            <person name="Debuchy R."/>
            <person name="Gladieux P."/>
            <person name="Hiltunen Thoren M."/>
            <person name="Johannesson H."/>
        </authorList>
    </citation>
    <scope>NUCLEOTIDE SEQUENCE</scope>
    <source>
        <strain evidence="2">PSN293</strain>
    </source>
</reference>
<proteinExistence type="predicted"/>
<evidence type="ECO:0000256" key="1">
    <source>
        <dbReference type="SAM" id="Phobius"/>
    </source>
</evidence>
<keyword evidence="1" id="KW-0472">Membrane</keyword>
<accession>A0AAN6Y8U6</accession>
<sequence>MPDQSWATKDSADLRLCWLPDAHRPELFGVMDSVILGPSFGDVFTSLVNIDYNHIYQTNVRPDARSKFDVEDFLERFRFAIPGSFQRDPDNTTTAIWWNNPDKDRTEPETSYTVNQSSEEVAYKTQNAGLPTVIKGWQRLGFQQDQMDRQSQLLDFTVYTYASIWDAGGGLRSLYAPVRVARSDFHLDQSVQYKPGAIPYNSTIWYNGATINLTAPFLGFKSCLWWATPLGECLCYKGRPLTEDFRVEGNQACTGKSEYIWGFSFFITTVGLGLELFWCLICLYLCIYSEKGSELVKYGRSSRGTVRNILDISEILNEELGENRGWHTEKQLLAAVKRCPEVGYGTREKGPGVFNVRLVSFPGGRPLQKQP</sequence>
<dbReference type="EMBL" id="MU858096">
    <property type="protein sequence ID" value="KAK4214301.1"/>
    <property type="molecule type" value="Genomic_DNA"/>
</dbReference>
<organism evidence="2 3">
    <name type="scientific">Rhypophila decipiens</name>
    <dbReference type="NCBI Taxonomy" id="261697"/>
    <lineage>
        <taxon>Eukaryota</taxon>
        <taxon>Fungi</taxon>
        <taxon>Dikarya</taxon>
        <taxon>Ascomycota</taxon>
        <taxon>Pezizomycotina</taxon>
        <taxon>Sordariomycetes</taxon>
        <taxon>Sordariomycetidae</taxon>
        <taxon>Sordariales</taxon>
        <taxon>Naviculisporaceae</taxon>
        <taxon>Rhypophila</taxon>
    </lineage>
</organism>
<keyword evidence="1" id="KW-1133">Transmembrane helix</keyword>
<name>A0AAN6Y8U6_9PEZI</name>
<protein>
    <submittedName>
        <fullName evidence="2">Uncharacterized protein</fullName>
    </submittedName>
</protein>
<reference evidence="2" key="2">
    <citation type="submission" date="2023-05" db="EMBL/GenBank/DDBJ databases">
        <authorList>
            <consortium name="Lawrence Berkeley National Laboratory"/>
            <person name="Steindorff A."/>
            <person name="Hensen N."/>
            <person name="Bonometti L."/>
            <person name="Westerberg I."/>
            <person name="Brannstrom I.O."/>
            <person name="Guillou S."/>
            <person name="Cros-Aarteil S."/>
            <person name="Calhoun S."/>
            <person name="Haridas S."/>
            <person name="Kuo A."/>
            <person name="Mondo S."/>
            <person name="Pangilinan J."/>
            <person name="Riley R."/>
            <person name="Labutti K."/>
            <person name="Andreopoulos B."/>
            <person name="Lipzen A."/>
            <person name="Chen C."/>
            <person name="Yanf M."/>
            <person name="Daum C."/>
            <person name="Ng V."/>
            <person name="Clum A."/>
            <person name="Ohm R."/>
            <person name="Martin F."/>
            <person name="Silar P."/>
            <person name="Natvig D."/>
            <person name="Lalanne C."/>
            <person name="Gautier V."/>
            <person name="Ament-Velasquez S.L."/>
            <person name="Kruys A."/>
            <person name="Hutchinson M.I."/>
            <person name="Powell A.J."/>
            <person name="Barry K."/>
            <person name="Miller A.N."/>
            <person name="Grigoriev I.V."/>
            <person name="Debuchy R."/>
            <person name="Gladieux P."/>
            <person name="Thoren M.H."/>
            <person name="Johannesson H."/>
        </authorList>
    </citation>
    <scope>NUCLEOTIDE SEQUENCE</scope>
    <source>
        <strain evidence="2">PSN293</strain>
    </source>
</reference>
<evidence type="ECO:0000313" key="3">
    <source>
        <dbReference type="Proteomes" id="UP001301769"/>
    </source>
</evidence>
<keyword evidence="1" id="KW-0812">Transmembrane</keyword>